<name>A0A1M5I3V7_STRHI</name>
<gene>
    <name evidence="2" type="ORF">SAMN05444320_10793</name>
</gene>
<evidence type="ECO:0000313" key="3">
    <source>
        <dbReference type="Proteomes" id="UP000184501"/>
    </source>
</evidence>
<feature type="region of interest" description="Disordered" evidence="1">
    <location>
        <begin position="327"/>
        <end position="403"/>
    </location>
</feature>
<feature type="compositionally biased region" description="Basic and acidic residues" evidence="1">
    <location>
        <begin position="365"/>
        <end position="387"/>
    </location>
</feature>
<sequence>MREANNELTRAREGVTSATTGLPLARQELAELVNSWLYQHRGRVAELDENYIGKLERGVIRWPQDDYRAALRAVLGATDRSLGFYPPRRKPPTVADVNRNQFLRVAALGVGMAAAPDSLRSLVGSAQPTPVPSSAGRREIDEVRTIARAVAGWDAVYGGGLARQAIAAQLEYSVELLHARCAMSLRPELFAAVGYLAHTAAFSAFDAYAHDDARRWFRLALTCAEEAQEWHLRAKVLSSMARQEIWCGNWDAGLTLHDLALVRADRLTPTERAMLHTGRARALAKLGRVQETLRAVGAADEEFTGRLPTNAAVDAVLRRRATLRRHRARPVGPRSTRALRAGSAWASRHRCGEPRRRLPSIPSHQPDETCLARDGRGRSGRSSEHRHGCPGRRRHDSVAARCG</sequence>
<organism evidence="2 3">
    <name type="scientific">Streptoalloteichus hindustanus</name>
    <dbReference type="NCBI Taxonomy" id="2017"/>
    <lineage>
        <taxon>Bacteria</taxon>
        <taxon>Bacillati</taxon>
        <taxon>Actinomycetota</taxon>
        <taxon>Actinomycetes</taxon>
        <taxon>Pseudonocardiales</taxon>
        <taxon>Pseudonocardiaceae</taxon>
        <taxon>Streptoalloteichus</taxon>
    </lineage>
</organism>
<dbReference type="STRING" id="2017.SAMN05444320_10793"/>
<dbReference type="Proteomes" id="UP000184501">
    <property type="component" value="Unassembled WGS sequence"/>
</dbReference>
<reference evidence="2 3" key="1">
    <citation type="submission" date="2016-11" db="EMBL/GenBank/DDBJ databases">
        <authorList>
            <person name="Jaros S."/>
            <person name="Januszkiewicz K."/>
            <person name="Wedrychowicz H."/>
        </authorList>
    </citation>
    <scope>NUCLEOTIDE SEQUENCE [LARGE SCALE GENOMIC DNA]</scope>
    <source>
        <strain evidence="2 3">DSM 44523</strain>
    </source>
</reference>
<evidence type="ECO:0000256" key="1">
    <source>
        <dbReference type="SAM" id="MobiDB-lite"/>
    </source>
</evidence>
<keyword evidence="3" id="KW-1185">Reference proteome</keyword>
<dbReference type="EMBL" id="FQVN01000007">
    <property type="protein sequence ID" value="SHG23018.1"/>
    <property type="molecule type" value="Genomic_DNA"/>
</dbReference>
<protein>
    <recommendedName>
        <fullName evidence="4">Helix-turn-helix domain-containing protein</fullName>
    </recommendedName>
</protein>
<evidence type="ECO:0008006" key="4">
    <source>
        <dbReference type="Google" id="ProtNLM"/>
    </source>
</evidence>
<evidence type="ECO:0000313" key="2">
    <source>
        <dbReference type="EMBL" id="SHG23018.1"/>
    </source>
</evidence>
<dbReference type="AlphaFoldDB" id="A0A1M5I3V7"/>
<proteinExistence type="predicted"/>
<accession>A0A1M5I3V7</accession>